<evidence type="ECO:0000256" key="3">
    <source>
        <dbReference type="ARBA" id="ARBA00022692"/>
    </source>
</evidence>
<dbReference type="Proteomes" id="UP000292447">
    <property type="component" value="Chromosome III"/>
</dbReference>
<dbReference type="InterPro" id="IPR007568">
    <property type="entry name" value="RTA1"/>
</dbReference>
<comment type="function">
    <text evidence="7">Catalyzes the ATP-dependent translocation of sphingoid long-chain bases (LCBs) from the cytoplasmic site toward the extracytoplasmic side of the membrane (flip-flop). Involved in the establishment of the functional lipid asymmetry of the plasma membrane. Regulates intracellular levels of LCBs, sphingolipid precursors that are growth inhibitory at increased levels.</text>
</comment>
<evidence type="ECO:0000256" key="8">
    <source>
        <dbReference type="ARBA" id="ARBA00041117"/>
    </source>
</evidence>
<keyword evidence="11" id="KW-1185">Reference proteome</keyword>
<feature type="transmembrane region" description="Helical" evidence="9">
    <location>
        <begin position="82"/>
        <end position="100"/>
    </location>
</feature>
<feature type="transmembrane region" description="Helical" evidence="9">
    <location>
        <begin position="298"/>
        <end position="321"/>
    </location>
</feature>
<accession>A0A4P6XSC5</accession>
<evidence type="ECO:0000256" key="4">
    <source>
        <dbReference type="ARBA" id="ARBA00022989"/>
    </source>
</evidence>
<feature type="transmembrane region" description="Helical" evidence="9">
    <location>
        <begin position="181"/>
        <end position="202"/>
    </location>
</feature>
<sequence length="413" mass="47268">MSSIPVFAWTASANNASLAAALCNFAAATITKAPLANALNCTIPSAETTGTILRHAQDLQLFLAKRDRDILYKYELNRPGNIIFLVIFTLIASFNFFMAFRSKQKWYNICFITGFVLEQVGFIGRVLGFMDNQKTMYYAMQSLCLTVAPAFIMAGIYFLFAQSVAVHGRQYSLLKPMWYSYFFISADILSILIQATGGALLSDGGKSQEKWGDIIMFVGILIQIVAITIFLFFWFIFLGRTFFHDRDSIPAHCSYRKKSALNYIKLLLNVPSAREYKLGHLDAFYNPKYQSIRFRTLYSYYPLALSVAVILVYIRCLYRVVELKMGFDGYLMSHEVYLFVLDSVFIALTGFVFIPFHPMFVFGRDNVLTKKDIQESDNSIPQQFVFHESNVDREKDFAFAAERREEVLLRTLL</sequence>
<comment type="similarity">
    <text evidence="2">Belongs to the lipid-translocating exporter (LTE) (TC 9.A.26.1) family.</text>
</comment>
<gene>
    <name evidence="10" type="primary">MPUL0C07030</name>
    <name evidence="10" type="ORF">METSCH_C07030</name>
</gene>
<evidence type="ECO:0000256" key="6">
    <source>
        <dbReference type="ARBA" id="ARBA00023136"/>
    </source>
</evidence>
<name>A0A4P6XSC5_9ASCO</name>
<comment type="subcellular location">
    <subcellularLocation>
        <location evidence="1">Cell membrane</location>
        <topology evidence="1">Multi-pass membrane protein</topology>
    </subcellularLocation>
</comment>
<evidence type="ECO:0000313" key="11">
    <source>
        <dbReference type="Proteomes" id="UP000292447"/>
    </source>
</evidence>
<evidence type="ECO:0000256" key="1">
    <source>
        <dbReference type="ARBA" id="ARBA00004651"/>
    </source>
</evidence>
<dbReference type="Pfam" id="PF04479">
    <property type="entry name" value="RTA1"/>
    <property type="match status" value="1"/>
</dbReference>
<dbReference type="GO" id="GO:0006869">
    <property type="term" value="P:lipid transport"/>
    <property type="evidence" value="ECO:0007669"/>
    <property type="project" value="UniProtKB-KW"/>
</dbReference>
<evidence type="ECO:0000256" key="2">
    <source>
        <dbReference type="ARBA" id="ARBA00009969"/>
    </source>
</evidence>
<evidence type="ECO:0000313" key="10">
    <source>
        <dbReference type="EMBL" id="QBM88724.1"/>
    </source>
</evidence>
<keyword evidence="3 9" id="KW-0812">Transmembrane</keyword>
<keyword evidence="6 9" id="KW-0472">Membrane</keyword>
<feature type="transmembrane region" description="Helical" evidence="9">
    <location>
        <begin position="107"/>
        <end position="130"/>
    </location>
</feature>
<dbReference type="AlphaFoldDB" id="A0A4P6XSC5"/>
<dbReference type="PANTHER" id="PTHR31465:SF9">
    <property type="entry name" value="SPHINGOID LONG-CHAIN BASE TRANSPORTER RSB1"/>
    <property type="match status" value="1"/>
</dbReference>
<feature type="transmembrane region" description="Helical" evidence="9">
    <location>
        <begin position="214"/>
        <end position="238"/>
    </location>
</feature>
<evidence type="ECO:0000256" key="5">
    <source>
        <dbReference type="ARBA" id="ARBA00023055"/>
    </source>
</evidence>
<evidence type="ECO:0000256" key="7">
    <source>
        <dbReference type="ARBA" id="ARBA00037472"/>
    </source>
</evidence>
<dbReference type="STRING" id="2163413.A0A4P6XSC5"/>
<protein>
    <recommendedName>
        <fullName evidence="8">Sphingoid long-chain base transporter RSB1</fullName>
    </recommendedName>
</protein>
<dbReference type="GO" id="GO:0005886">
    <property type="term" value="C:plasma membrane"/>
    <property type="evidence" value="ECO:0007669"/>
    <property type="project" value="UniProtKB-SubCell"/>
</dbReference>
<organism evidence="10 11">
    <name type="scientific">Metschnikowia aff. pulcherrima</name>
    <dbReference type="NCBI Taxonomy" id="2163413"/>
    <lineage>
        <taxon>Eukaryota</taxon>
        <taxon>Fungi</taxon>
        <taxon>Dikarya</taxon>
        <taxon>Ascomycota</taxon>
        <taxon>Saccharomycotina</taxon>
        <taxon>Pichiomycetes</taxon>
        <taxon>Metschnikowiaceae</taxon>
        <taxon>Metschnikowia</taxon>
    </lineage>
</organism>
<dbReference type="PANTHER" id="PTHR31465">
    <property type="entry name" value="PROTEIN RTA1-RELATED"/>
    <property type="match status" value="1"/>
</dbReference>
<evidence type="ECO:0000256" key="9">
    <source>
        <dbReference type="SAM" id="Phobius"/>
    </source>
</evidence>
<proteinExistence type="inferred from homology"/>
<dbReference type="EMBL" id="CP034458">
    <property type="protein sequence ID" value="QBM88724.1"/>
    <property type="molecule type" value="Genomic_DNA"/>
</dbReference>
<feature type="transmembrane region" description="Helical" evidence="9">
    <location>
        <begin position="136"/>
        <end position="160"/>
    </location>
</feature>
<keyword evidence="5" id="KW-0445">Lipid transport</keyword>
<keyword evidence="4 9" id="KW-1133">Transmembrane helix</keyword>
<keyword evidence="5" id="KW-0813">Transport</keyword>
<feature type="transmembrane region" description="Helical" evidence="9">
    <location>
        <begin position="336"/>
        <end position="356"/>
    </location>
</feature>
<reference evidence="11" key="1">
    <citation type="submission" date="2019-03" db="EMBL/GenBank/DDBJ databases">
        <title>Snf2 controls pulcherriminic acid biosynthesis and connects pigmentation and antifungal activity of the yeast Metschnikowia pulcherrima.</title>
        <authorList>
            <person name="Gore-Lloyd D."/>
            <person name="Sumann I."/>
            <person name="Brachmann A.O."/>
            <person name="Schneeberger K."/>
            <person name="Ortiz-Merino R.A."/>
            <person name="Moreno-Beltran M."/>
            <person name="Schlaefli M."/>
            <person name="Kirner P."/>
            <person name="Santos Kron A."/>
            <person name="Wolfe K.H."/>
            <person name="Piel J."/>
            <person name="Ahrens C.H."/>
            <person name="Henk D."/>
            <person name="Freimoser F.M."/>
        </authorList>
    </citation>
    <scope>NUCLEOTIDE SEQUENCE [LARGE SCALE GENOMIC DNA]</scope>
    <source>
        <strain evidence="11">APC 1.2</strain>
    </source>
</reference>
<dbReference type="GO" id="GO:0000324">
    <property type="term" value="C:fungal-type vacuole"/>
    <property type="evidence" value="ECO:0007669"/>
    <property type="project" value="TreeGrafter"/>
</dbReference>